<comment type="caution">
    <text evidence="8">The sequence shown here is derived from an EMBL/GenBank/DDBJ whole genome shotgun (WGS) entry which is preliminary data.</text>
</comment>
<dbReference type="InterPro" id="IPR010104">
    <property type="entry name" value="TonB_rcpt_bac"/>
</dbReference>
<feature type="domain" description="TonB-dependent receptor-like beta-barrel" evidence="6">
    <location>
        <begin position="430"/>
        <end position="936"/>
    </location>
</feature>
<organism evidence="8 9">
    <name type="scientific">Xanthomonas arboricola</name>
    <dbReference type="NCBI Taxonomy" id="56448"/>
    <lineage>
        <taxon>Bacteria</taxon>
        <taxon>Pseudomonadati</taxon>
        <taxon>Pseudomonadota</taxon>
        <taxon>Gammaproteobacteria</taxon>
        <taxon>Lysobacterales</taxon>
        <taxon>Lysobacteraceae</taxon>
        <taxon>Xanthomonas</taxon>
    </lineage>
</organism>
<keyword evidence="4" id="KW-0798">TonB box</keyword>
<dbReference type="GO" id="GO:0009279">
    <property type="term" value="C:cell outer membrane"/>
    <property type="evidence" value="ECO:0007669"/>
    <property type="project" value="UniProtKB-SubCell"/>
</dbReference>
<evidence type="ECO:0000256" key="3">
    <source>
        <dbReference type="ARBA" id="ARBA00023237"/>
    </source>
</evidence>
<dbReference type="RefSeq" id="WP_104537795.1">
    <property type="nucleotide sequence ID" value="NZ_MIGY01000002.1"/>
</dbReference>
<keyword evidence="8" id="KW-0675">Receptor</keyword>
<dbReference type="InterPro" id="IPR037066">
    <property type="entry name" value="Plug_dom_sf"/>
</dbReference>
<protein>
    <submittedName>
        <fullName evidence="8">TonB-dependent receptor</fullName>
    </submittedName>
</protein>
<evidence type="ECO:0000259" key="7">
    <source>
        <dbReference type="Pfam" id="PF07715"/>
    </source>
</evidence>
<name>A0A2S7AF95_9XANT</name>
<keyword evidence="5" id="KW-0732">Signal</keyword>
<dbReference type="InterPro" id="IPR000531">
    <property type="entry name" value="Beta-barrel_TonB"/>
</dbReference>
<keyword evidence="3" id="KW-0998">Cell outer membrane</keyword>
<comment type="subcellular location">
    <subcellularLocation>
        <location evidence="1 4">Cell outer membrane</location>
    </subcellularLocation>
</comment>
<evidence type="ECO:0000313" key="8">
    <source>
        <dbReference type="EMBL" id="PPU08412.1"/>
    </source>
</evidence>
<dbReference type="InterPro" id="IPR012910">
    <property type="entry name" value="Plug_dom"/>
</dbReference>
<dbReference type="Proteomes" id="UP000239204">
    <property type="component" value="Unassembled WGS sequence"/>
</dbReference>
<dbReference type="NCBIfam" id="TIGR01782">
    <property type="entry name" value="TonB-Xanth-Caul"/>
    <property type="match status" value="1"/>
</dbReference>
<evidence type="ECO:0000256" key="5">
    <source>
        <dbReference type="SAM" id="SignalP"/>
    </source>
</evidence>
<comment type="similarity">
    <text evidence="4">Belongs to the TonB-dependent receptor family.</text>
</comment>
<evidence type="ECO:0000256" key="4">
    <source>
        <dbReference type="RuleBase" id="RU003357"/>
    </source>
</evidence>
<gene>
    <name evidence="8" type="ORF">XarjCFBP7645_13085</name>
</gene>
<dbReference type="InterPro" id="IPR036942">
    <property type="entry name" value="Beta-barrel_TonB_sf"/>
</dbReference>
<evidence type="ECO:0000256" key="2">
    <source>
        <dbReference type="ARBA" id="ARBA00023136"/>
    </source>
</evidence>
<dbReference type="Pfam" id="PF00593">
    <property type="entry name" value="TonB_dep_Rec_b-barrel"/>
    <property type="match status" value="1"/>
</dbReference>
<dbReference type="PANTHER" id="PTHR40980:SF3">
    <property type="entry name" value="TONB-DEPENDENT RECEPTOR-LIKE BETA-BARREL DOMAIN-CONTAINING PROTEIN"/>
    <property type="match status" value="1"/>
</dbReference>
<reference evidence="8 9" key="1">
    <citation type="submission" date="2016-08" db="EMBL/GenBank/DDBJ databases">
        <title>Evolution of the type three secretion system and type three effector repertoires in Xanthomonas.</title>
        <authorList>
            <person name="Merda D."/>
            <person name="Briand M."/>
            <person name="Bosis E."/>
            <person name="Rousseau C."/>
            <person name="Portier P."/>
            <person name="Jacques M.-A."/>
            <person name="Fischer-Le Saux M."/>
        </authorList>
    </citation>
    <scope>NUCLEOTIDE SEQUENCE [LARGE SCALE GENOMIC DNA]</scope>
    <source>
        <strain evidence="8 9">CFBP 7645</strain>
    </source>
</reference>
<feature type="chain" id="PRO_5015615408" evidence="5">
    <location>
        <begin position="42"/>
        <end position="979"/>
    </location>
</feature>
<dbReference type="Pfam" id="PF07715">
    <property type="entry name" value="Plug"/>
    <property type="match status" value="1"/>
</dbReference>
<dbReference type="Gene3D" id="2.170.130.10">
    <property type="entry name" value="TonB-dependent receptor, plug domain"/>
    <property type="match status" value="1"/>
</dbReference>
<evidence type="ECO:0000313" key="9">
    <source>
        <dbReference type="Proteomes" id="UP000239204"/>
    </source>
</evidence>
<dbReference type="PANTHER" id="PTHR40980">
    <property type="entry name" value="PLUG DOMAIN-CONTAINING PROTEIN"/>
    <property type="match status" value="1"/>
</dbReference>
<proteinExistence type="inferred from homology"/>
<dbReference type="Gene3D" id="2.40.170.20">
    <property type="entry name" value="TonB-dependent receptor, beta-barrel domain"/>
    <property type="match status" value="1"/>
</dbReference>
<dbReference type="EMBL" id="MIGY01000002">
    <property type="protein sequence ID" value="PPU08412.1"/>
    <property type="molecule type" value="Genomic_DNA"/>
</dbReference>
<evidence type="ECO:0000259" key="6">
    <source>
        <dbReference type="Pfam" id="PF00593"/>
    </source>
</evidence>
<evidence type="ECO:0000256" key="1">
    <source>
        <dbReference type="ARBA" id="ARBA00004442"/>
    </source>
</evidence>
<keyword evidence="2 4" id="KW-0472">Membrane</keyword>
<dbReference type="AlphaFoldDB" id="A0A2S7AF95"/>
<sequence>MYKFSSHASAGTGVHARRTPRLRHSAMAVGIGLLLAAPVYAQQTQPSPTAPTAPAGKTAGSAVDLDTVEVRGVRASLIKSQVIKRDASQIVDSVSAEDIGALPDRSVTETLQRVSGVTIDHFAARSDPDHFSAEGSGVMIRGLTQVRGELNGRDIFSAASGRGLSFEDVPAELMAGVDVYKNPSAEIIEGGLGGTVNLRTRMPFDNPGRIVGGNVDVNYGDMSKKYKPSASFLFSDRWNTGIGEMGFMIDVAHSELATRSDGIQVEPYVRRTDEAVLAGSGRSEVFVPGGVNWRQLDFERKRDGIAAAFQWRPSDATEIYAQFLRSRYDMNWQERAAFFNDSNNSITPAPGTTFDYDDRGGFLRGSPVSSSWRGVLTGDGVRFNTDNRYSEQRTTTTDMSVGFSHFFNDNLQIKGDMQLVESENEQLDFTVFSATYLPGLSYDVSGRYPSVQIANPAFTQDPSNYFWAAAMDHLGKNRGRQLSTRVDLEYTFDDSSWLRFARFGMRATDRNQINKNSGYNWGVISDNWAAIPGTSNGLANMSEFMTDQSSLFTFSDFFRGGVNVPTTLVVPNSGLVNNYASASQMIQQIVALRGYGWAPDTYQPQDTNRQHERTQAAYAALYFGNDEAWGVPVDGNIGIRVVQTKTQAEGFGQFQNLAGLNVSPELQARYTGQYFENNSQGSYTNVLPSLNLRLRFTDSLQWRFAASKAMARPDYTQLQPYVLLNVETNDAGQATDFVGTAGNPNLKPMVANQFDTALEWYFDTSDMLYATLFYKKVKDYFSTQTRSEIYDNRPWLVTRPYNMDEGTIRGAELGYTQFFDQLPGWLSGFGVNANFTFVDSQGGANTATDPYTNTTVTGVELPLEGLSRRSYNLAGIYEKGPLSLRLAYNWRSRYLLTTSDASTRLPTWADDYGQLDGSFFYRFNAHLQLGVQANNLTNTVTKVLMGPTSYEGGEVDRRLYTRSSFVNDRRYSLVLRMNW</sequence>
<feature type="signal peptide" evidence="5">
    <location>
        <begin position="1"/>
        <end position="41"/>
    </location>
</feature>
<feature type="domain" description="TonB-dependent receptor plug" evidence="7">
    <location>
        <begin position="84"/>
        <end position="195"/>
    </location>
</feature>
<accession>A0A2S7AF95</accession>
<dbReference type="SUPFAM" id="SSF56935">
    <property type="entry name" value="Porins"/>
    <property type="match status" value="1"/>
</dbReference>